<proteinExistence type="predicted"/>
<dbReference type="Proteomes" id="UP000182486">
    <property type="component" value="Unassembled WGS sequence"/>
</dbReference>
<sequence length="193" mass="20774">MATADDMNDEENWSGGFYELSLSLGVPDDDKLDRAVRSLWRAAGVQGCLVGHASGCGFVEVEPSAAALHEHGHLRGTLTLPSGDRVVCGGYSGRYEDGDEVELYLPLGALARSDRRIGGYPFDQRSGVESLAWRAQLDRWLADVAAAVYADVPFQRALIGFEIDEDADITADQRYAAVLLPSAGGLDYHPATT</sequence>
<dbReference type="RefSeq" id="WP_071803495.1">
    <property type="nucleotide sequence ID" value="NZ_MEIA01000056.1"/>
</dbReference>
<comment type="caution">
    <text evidence="1">The sequence shown here is derived from an EMBL/GenBank/DDBJ whole genome shotgun (WGS) entry which is preliminary data.</text>
</comment>
<evidence type="ECO:0000313" key="1">
    <source>
        <dbReference type="EMBL" id="OJF15406.1"/>
    </source>
</evidence>
<keyword evidence="2" id="KW-1185">Reference proteome</keyword>
<accession>A0A1K0GSI1</accession>
<dbReference type="AlphaFoldDB" id="A0A1K0GSI1"/>
<gene>
    <name evidence="1" type="ORF">BG844_04710</name>
</gene>
<protein>
    <submittedName>
        <fullName evidence="1">Uncharacterized protein</fullName>
    </submittedName>
</protein>
<dbReference type="EMBL" id="MEIA01000056">
    <property type="protein sequence ID" value="OJF15406.1"/>
    <property type="molecule type" value="Genomic_DNA"/>
</dbReference>
<name>A0A1K0GSI1_9ACTN</name>
<organism evidence="1 2">
    <name type="scientific">Couchioplanes caeruleus subsp. caeruleus</name>
    <dbReference type="NCBI Taxonomy" id="56427"/>
    <lineage>
        <taxon>Bacteria</taxon>
        <taxon>Bacillati</taxon>
        <taxon>Actinomycetota</taxon>
        <taxon>Actinomycetes</taxon>
        <taxon>Micromonosporales</taxon>
        <taxon>Micromonosporaceae</taxon>
        <taxon>Couchioplanes</taxon>
    </lineage>
</organism>
<evidence type="ECO:0000313" key="2">
    <source>
        <dbReference type="Proteomes" id="UP000182486"/>
    </source>
</evidence>
<reference evidence="1 2" key="1">
    <citation type="submission" date="2016-09" db="EMBL/GenBank/DDBJ databases">
        <title>Couchioplanes caeruleus draft genome sequence.</title>
        <authorList>
            <person name="Sheehan J."/>
            <person name="Caffrey P."/>
        </authorList>
    </citation>
    <scope>NUCLEOTIDE SEQUENCE [LARGE SCALE GENOMIC DNA]</scope>
    <source>
        <strain evidence="1 2">DSM 43634</strain>
    </source>
</reference>